<organism evidence="1">
    <name type="scientific">uncultured Campylobacterales bacterium</name>
    <dbReference type="NCBI Taxonomy" id="352960"/>
    <lineage>
        <taxon>Bacteria</taxon>
        <taxon>Pseudomonadati</taxon>
        <taxon>Campylobacterota</taxon>
        <taxon>Epsilonproteobacteria</taxon>
        <taxon>Campylobacterales</taxon>
        <taxon>environmental samples</taxon>
    </lineage>
</organism>
<accession>A0A6S6SZT0</accession>
<dbReference type="PANTHER" id="PTHR33973">
    <property type="entry name" value="OS07G0153300 PROTEIN"/>
    <property type="match status" value="1"/>
</dbReference>
<gene>
    <name evidence="1" type="ORF">HELGO_WM6450</name>
</gene>
<evidence type="ECO:0000313" key="1">
    <source>
        <dbReference type="EMBL" id="CAA6811584.1"/>
    </source>
</evidence>
<name>A0A6S6SZT0_9BACT</name>
<sequence>MSHYFLEGSIYHKRFVPLNNSFKYPFYMLDIDMSNVNSLKNKFFGKFRPLNFKAKDHFGDSNDFLQNVKDLVKKFDFFSTNDMRFLTLPRIMNFVFNPISILIIFKDKKPYQALVEVHNYNNGRVIYPLTLSEDKNGYFKCTTNKDMYVSPFFGYNGEYDFTFKYTKENIFIKIDLYEESTKKLVAIFESKKRAFNSKSSLIMFFKYPFITFGVVTKTLYQSIKLFFKKLKFYKPRDIDKVRRY</sequence>
<dbReference type="EMBL" id="CACVAW010000044">
    <property type="protein sequence ID" value="CAA6811584.1"/>
    <property type="molecule type" value="Genomic_DNA"/>
</dbReference>
<dbReference type="AlphaFoldDB" id="A0A6S6SZT0"/>
<reference evidence="1" key="1">
    <citation type="submission" date="2020-01" db="EMBL/GenBank/DDBJ databases">
        <authorList>
            <person name="Meier V. D."/>
            <person name="Meier V D."/>
        </authorList>
    </citation>
    <scope>NUCLEOTIDE SEQUENCE</scope>
    <source>
        <strain evidence="1">HLG_WM_MAG_12</strain>
    </source>
</reference>
<protein>
    <submittedName>
        <fullName evidence="1">DUF1365 domain-containing protein</fullName>
    </submittedName>
</protein>
<proteinExistence type="predicted"/>
<dbReference type="Pfam" id="PF07103">
    <property type="entry name" value="DUF1365"/>
    <property type="match status" value="1"/>
</dbReference>
<dbReference type="PANTHER" id="PTHR33973:SF4">
    <property type="entry name" value="OS07G0153300 PROTEIN"/>
    <property type="match status" value="1"/>
</dbReference>
<dbReference type="InterPro" id="IPR010775">
    <property type="entry name" value="DUF1365"/>
</dbReference>